<keyword evidence="2" id="KW-1185">Reference proteome</keyword>
<comment type="caution">
    <text evidence="1">The sequence shown here is derived from an EMBL/GenBank/DDBJ whole genome shotgun (WGS) entry which is preliminary data.</text>
</comment>
<gene>
    <name evidence="1" type="ORF">VNI00_015770</name>
</gene>
<accession>A0AAW0BL17</accession>
<dbReference type="EMBL" id="JAYKXP010000108">
    <property type="protein sequence ID" value="KAK7026043.1"/>
    <property type="molecule type" value="Genomic_DNA"/>
</dbReference>
<dbReference type="Proteomes" id="UP001383192">
    <property type="component" value="Unassembled WGS sequence"/>
</dbReference>
<protein>
    <submittedName>
        <fullName evidence="1">Uncharacterized protein</fullName>
    </submittedName>
</protein>
<reference evidence="1 2" key="1">
    <citation type="submission" date="2024-01" db="EMBL/GenBank/DDBJ databases">
        <title>A draft genome for a cacao thread blight-causing isolate of Paramarasmius palmivorus.</title>
        <authorList>
            <person name="Baruah I.K."/>
            <person name="Bukari Y."/>
            <person name="Amoako-Attah I."/>
            <person name="Meinhardt L.W."/>
            <person name="Bailey B.A."/>
            <person name="Cohen S.P."/>
        </authorList>
    </citation>
    <scope>NUCLEOTIDE SEQUENCE [LARGE SCALE GENOMIC DNA]</scope>
    <source>
        <strain evidence="1 2">GH-12</strain>
    </source>
</reference>
<organism evidence="1 2">
    <name type="scientific">Paramarasmius palmivorus</name>
    <dbReference type="NCBI Taxonomy" id="297713"/>
    <lineage>
        <taxon>Eukaryota</taxon>
        <taxon>Fungi</taxon>
        <taxon>Dikarya</taxon>
        <taxon>Basidiomycota</taxon>
        <taxon>Agaricomycotina</taxon>
        <taxon>Agaricomycetes</taxon>
        <taxon>Agaricomycetidae</taxon>
        <taxon>Agaricales</taxon>
        <taxon>Marasmiineae</taxon>
        <taxon>Marasmiaceae</taxon>
        <taxon>Paramarasmius</taxon>
    </lineage>
</organism>
<proteinExistence type="predicted"/>
<sequence length="143" mass="15744">MTILKHHIFAHAAPAWGHNKPLIALAVLITEARPDVVVTVVTNQAVYPKAIRELMNLSGERRVSIRQRIHIIDVVGQTDELMFFFPQVNAAFEGLFKRSGTIKCMSSGQVVVASNLPRPTLAIIDLPKMMYQSCLGSLAPPEA</sequence>
<dbReference type="AlphaFoldDB" id="A0AAW0BL17"/>
<dbReference type="Gene3D" id="3.40.50.2000">
    <property type="entry name" value="Glycogen Phosphorylase B"/>
    <property type="match status" value="1"/>
</dbReference>
<evidence type="ECO:0000313" key="1">
    <source>
        <dbReference type="EMBL" id="KAK7026043.1"/>
    </source>
</evidence>
<evidence type="ECO:0000313" key="2">
    <source>
        <dbReference type="Proteomes" id="UP001383192"/>
    </source>
</evidence>
<name>A0AAW0BL17_9AGAR</name>